<feature type="chain" id="PRO_5036211217" description="Battenin" evidence="6">
    <location>
        <begin position="16"/>
        <end position="67"/>
    </location>
</feature>
<evidence type="ECO:0000313" key="8">
    <source>
        <dbReference type="Proteomes" id="UP000759131"/>
    </source>
</evidence>
<evidence type="ECO:0000256" key="1">
    <source>
        <dbReference type="ARBA" id="ARBA00004127"/>
    </source>
</evidence>
<gene>
    <name evidence="7" type="ORF">OSB1V03_LOCUS18649</name>
</gene>
<evidence type="ECO:0000313" key="7">
    <source>
        <dbReference type="EMBL" id="CAD7641429.1"/>
    </source>
</evidence>
<dbReference type="GO" id="GO:0051453">
    <property type="term" value="P:regulation of intracellular pH"/>
    <property type="evidence" value="ECO:0007669"/>
    <property type="project" value="TreeGrafter"/>
</dbReference>
<keyword evidence="4" id="KW-1133">Transmembrane helix</keyword>
<organism evidence="7">
    <name type="scientific">Medioppia subpectinata</name>
    <dbReference type="NCBI Taxonomy" id="1979941"/>
    <lineage>
        <taxon>Eukaryota</taxon>
        <taxon>Metazoa</taxon>
        <taxon>Ecdysozoa</taxon>
        <taxon>Arthropoda</taxon>
        <taxon>Chelicerata</taxon>
        <taxon>Arachnida</taxon>
        <taxon>Acari</taxon>
        <taxon>Acariformes</taxon>
        <taxon>Sarcoptiformes</taxon>
        <taxon>Oribatida</taxon>
        <taxon>Brachypylina</taxon>
        <taxon>Oppioidea</taxon>
        <taxon>Oppiidae</taxon>
        <taxon>Medioppia</taxon>
    </lineage>
</organism>
<dbReference type="Pfam" id="PF02487">
    <property type="entry name" value="CLN3"/>
    <property type="match status" value="1"/>
</dbReference>
<accession>A0A7R9LJ70</accession>
<dbReference type="OrthoDB" id="5965864at2759"/>
<evidence type="ECO:0000256" key="6">
    <source>
        <dbReference type="SAM" id="SignalP"/>
    </source>
</evidence>
<evidence type="ECO:0000256" key="3">
    <source>
        <dbReference type="ARBA" id="ARBA00022692"/>
    </source>
</evidence>
<comment type="subcellular location">
    <subcellularLocation>
        <location evidence="1">Endomembrane system</location>
        <topology evidence="1">Multi-pass membrane protein</topology>
    </subcellularLocation>
</comment>
<keyword evidence="5" id="KW-0472">Membrane</keyword>
<dbReference type="EMBL" id="CAJPIZ010025252">
    <property type="protein sequence ID" value="CAG2118698.1"/>
    <property type="molecule type" value="Genomic_DNA"/>
</dbReference>
<reference evidence="7" key="1">
    <citation type="submission" date="2020-11" db="EMBL/GenBank/DDBJ databases">
        <authorList>
            <person name="Tran Van P."/>
        </authorList>
    </citation>
    <scope>NUCLEOTIDE SEQUENCE</scope>
</reference>
<dbReference type="Proteomes" id="UP000759131">
    <property type="component" value="Unassembled WGS sequence"/>
</dbReference>
<keyword evidence="6" id="KW-0732">Signal</keyword>
<dbReference type="EMBL" id="OC879827">
    <property type="protein sequence ID" value="CAD7641429.1"/>
    <property type="molecule type" value="Genomic_DNA"/>
</dbReference>
<dbReference type="PANTHER" id="PTHR10981">
    <property type="entry name" value="BATTENIN"/>
    <property type="match status" value="1"/>
</dbReference>
<feature type="signal peptide" evidence="6">
    <location>
        <begin position="1"/>
        <end position="15"/>
    </location>
</feature>
<evidence type="ECO:0000256" key="4">
    <source>
        <dbReference type="ARBA" id="ARBA00022989"/>
    </source>
</evidence>
<dbReference type="PANTHER" id="PTHR10981:SF0">
    <property type="entry name" value="BATTENIN"/>
    <property type="match status" value="1"/>
</dbReference>
<dbReference type="GO" id="GO:0007040">
    <property type="term" value="P:lysosome organization"/>
    <property type="evidence" value="ECO:0007669"/>
    <property type="project" value="TreeGrafter"/>
</dbReference>
<evidence type="ECO:0000256" key="5">
    <source>
        <dbReference type="ARBA" id="ARBA00023136"/>
    </source>
</evidence>
<dbReference type="GO" id="GO:0016020">
    <property type="term" value="C:membrane"/>
    <property type="evidence" value="ECO:0007669"/>
    <property type="project" value="InterPro"/>
</dbReference>
<dbReference type="GO" id="GO:0012505">
    <property type="term" value="C:endomembrane system"/>
    <property type="evidence" value="ECO:0007669"/>
    <property type="project" value="UniProtKB-SubCell"/>
</dbReference>
<dbReference type="AlphaFoldDB" id="A0A7R9LJ70"/>
<keyword evidence="3" id="KW-0812">Transmembrane</keyword>
<sequence length="67" mass="7410">MLSLVLFEGLLGGAAYVNTFHRIYTEVNHKYKEFALSITTLSDSIGITIAGFSALPVHDSICKHIHF</sequence>
<protein>
    <recommendedName>
        <fullName evidence="9">Battenin</fullName>
    </recommendedName>
</protein>
<name>A0A7R9LJ70_9ACAR</name>
<dbReference type="InterPro" id="IPR003492">
    <property type="entry name" value="Battenin_disease_Cln3"/>
</dbReference>
<evidence type="ECO:0000256" key="2">
    <source>
        <dbReference type="ARBA" id="ARBA00022448"/>
    </source>
</evidence>
<keyword evidence="2" id="KW-0813">Transport</keyword>
<proteinExistence type="predicted"/>
<keyword evidence="8" id="KW-1185">Reference proteome</keyword>
<evidence type="ECO:0008006" key="9">
    <source>
        <dbReference type="Google" id="ProtNLM"/>
    </source>
</evidence>
<dbReference type="GO" id="GO:0005764">
    <property type="term" value="C:lysosome"/>
    <property type="evidence" value="ECO:0007669"/>
    <property type="project" value="TreeGrafter"/>
</dbReference>